<keyword evidence="2" id="KW-1185">Reference proteome</keyword>
<sequence length="280" mass="31747">MLTDIELGHFAVSHEPVLIPGIERIGNVLIEGDSGTGKTRCLKSILHQDIQAIAEGKQDVKMVVIASEESMRDIEGHASRSYLNWSSIYSRALQTNSPHEMQYFDDLRKLLWMGPDVSPSKCNQVLDQCGLLRPFTYCMEQNSEIGFLYTGYQEIDTLIGAAFVHYLACNMGRKPMDPIILYIDELHRYAVQAPHAVAKLFEFGRELGISLIVTVQSTEQLNTAESPYLSEVVKRNTRFHVKMRTSEDRDTLNLALNQAFWVTPTTRDVIEISTYLETNQ</sequence>
<evidence type="ECO:0000313" key="2">
    <source>
        <dbReference type="Proteomes" id="UP000642910"/>
    </source>
</evidence>
<protein>
    <submittedName>
        <fullName evidence="1">Uncharacterized protein</fullName>
    </submittedName>
</protein>
<dbReference type="InterPro" id="IPR027417">
    <property type="entry name" value="P-loop_NTPase"/>
</dbReference>
<accession>A0ABS0EZJ7</accession>
<dbReference type="SUPFAM" id="SSF52540">
    <property type="entry name" value="P-loop containing nucleoside triphosphate hydrolases"/>
    <property type="match status" value="1"/>
</dbReference>
<proteinExistence type="predicted"/>
<dbReference type="Proteomes" id="UP000642910">
    <property type="component" value="Unassembled WGS sequence"/>
</dbReference>
<organism evidence="1 2">
    <name type="scientific">Alicyclobacillus mali</name>
    <name type="common">ex Roth et al. 2021</name>
    <dbReference type="NCBI Taxonomy" id="1123961"/>
    <lineage>
        <taxon>Bacteria</taxon>
        <taxon>Bacillati</taxon>
        <taxon>Bacillota</taxon>
        <taxon>Bacilli</taxon>
        <taxon>Bacillales</taxon>
        <taxon>Alicyclobacillaceae</taxon>
        <taxon>Alicyclobacillus</taxon>
    </lineage>
</organism>
<evidence type="ECO:0000313" key="1">
    <source>
        <dbReference type="EMBL" id="MBF8376462.1"/>
    </source>
</evidence>
<dbReference type="Gene3D" id="3.40.50.300">
    <property type="entry name" value="P-loop containing nucleotide triphosphate hydrolases"/>
    <property type="match status" value="1"/>
</dbReference>
<name>A0ABS0EZJ7_9BACL</name>
<gene>
    <name evidence="1" type="ORF">IW967_00975</name>
</gene>
<dbReference type="EMBL" id="JADPKZ010000018">
    <property type="protein sequence ID" value="MBF8376462.1"/>
    <property type="molecule type" value="Genomic_DNA"/>
</dbReference>
<comment type="caution">
    <text evidence="1">The sequence shown here is derived from an EMBL/GenBank/DDBJ whole genome shotgun (WGS) entry which is preliminary data.</text>
</comment>
<dbReference type="RefSeq" id="WP_195866825.1">
    <property type="nucleotide sequence ID" value="NZ_JADPKZ010000018.1"/>
</dbReference>
<reference evidence="1 2" key="1">
    <citation type="submission" date="2020-11" db="EMBL/GenBank/DDBJ databases">
        <title>Genomic insight of Alicyclobacillus mali FL 18 reveals a new arsenic-resistant strain, with potential in environmental biotechnology.</title>
        <authorList>
            <person name="Fiorentino G."/>
            <person name="Gallo G."/>
            <person name="Aulitto M."/>
        </authorList>
    </citation>
    <scope>NUCLEOTIDE SEQUENCE [LARGE SCALE GENOMIC DNA]</scope>
    <source>
        <strain evidence="1 2">FL 18</strain>
    </source>
</reference>